<accession>A0ACC6J3C3</accession>
<dbReference type="EMBL" id="JAVDQX010000001">
    <property type="protein sequence ID" value="MDR6457536.1"/>
    <property type="molecule type" value="Genomic_DNA"/>
</dbReference>
<proteinExistence type="predicted"/>
<comment type="caution">
    <text evidence="1">The sequence shown here is derived from an EMBL/GenBank/DDBJ whole genome shotgun (WGS) entry which is preliminary data.</text>
</comment>
<protein>
    <submittedName>
        <fullName evidence="1">Uncharacterized protein</fullName>
    </submittedName>
</protein>
<reference evidence="1" key="1">
    <citation type="submission" date="2023-07" db="EMBL/GenBank/DDBJ databases">
        <title>Sorghum-associated microbial communities from plants grown in Nebraska, USA.</title>
        <authorList>
            <person name="Schachtman D."/>
        </authorList>
    </citation>
    <scope>NUCLEOTIDE SEQUENCE</scope>
    <source>
        <strain evidence="1">DS2329</strain>
    </source>
</reference>
<name>A0ACC6J3C3_9FLAO</name>
<keyword evidence="2" id="KW-1185">Reference proteome</keyword>
<sequence length="54" mass="6592">MKEKKELYLKGIEHSLQEWKKSNSVSLVKYSENKDKQSRKTKIFRSQKHYSLLY</sequence>
<gene>
    <name evidence="1" type="ORF">J2786_000629</name>
</gene>
<organism evidence="1 2">
    <name type="scientific">Chryseobacterium vietnamense</name>
    <dbReference type="NCBI Taxonomy" id="866785"/>
    <lineage>
        <taxon>Bacteria</taxon>
        <taxon>Pseudomonadati</taxon>
        <taxon>Bacteroidota</taxon>
        <taxon>Flavobacteriia</taxon>
        <taxon>Flavobacteriales</taxon>
        <taxon>Weeksellaceae</taxon>
        <taxon>Chryseobacterium group</taxon>
        <taxon>Chryseobacterium</taxon>
    </lineage>
</organism>
<dbReference type="Proteomes" id="UP001184833">
    <property type="component" value="Unassembled WGS sequence"/>
</dbReference>
<evidence type="ECO:0000313" key="1">
    <source>
        <dbReference type="EMBL" id="MDR6457536.1"/>
    </source>
</evidence>
<evidence type="ECO:0000313" key="2">
    <source>
        <dbReference type="Proteomes" id="UP001184833"/>
    </source>
</evidence>